<dbReference type="InterPro" id="IPR023796">
    <property type="entry name" value="Serpin_dom"/>
</dbReference>
<evidence type="ECO:0000259" key="1">
    <source>
        <dbReference type="SMART" id="SM00093"/>
    </source>
</evidence>
<dbReference type="AlphaFoldDB" id="A0A6C0JS43"/>
<dbReference type="InterPro" id="IPR023795">
    <property type="entry name" value="Serpin_CS"/>
</dbReference>
<organism evidence="2">
    <name type="scientific">viral metagenome</name>
    <dbReference type="NCBI Taxonomy" id="1070528"/>
    <lineage>
        <taxon>unclassified sequences</taxon>
        <taxon>metagenomes</taxon>
        <taxon>organismal metagenomes</taxon>
    </lineage>
</organism>
<dbReference type="Pfam" id="PF00079">
    <property type="entry name" value="Serpin"/>
    <property type="match status" value="2"/>
</dbReference>
<dbReference type="GO" id="GO:0004867">
    <property type="term" value="F:serine-type endopeptidase inhibitor activity"/>
    <property type="evidence" value="ECO:0007669"/>
    <property type="project" value="InterPro"/>
</dbReference>
<proteinExistence type="predicted"/>
<dbReference type="Gene3D" id="2.30.39.10">
    <property type="entry name" value="Alpha-1-antitrypsin, domain 1"/>
    <property type="match status" value="1"/>
</dbReference>
<dbReference type="PANTHER" id="PTHR11461:SF292">
    <property type="entry name" value="SERPIN 100A"/>
    <property type="match status" value="1"/>
</dbReference>
<dbReference type="InterPro" id="IPR036186">
    <property type="entry name" value="Serpin_sf"/>
</dbReference>
<name>A0A6C0JS43_9ZZZZ</name>
<dbReference type="SUPFAM" id="SSF56574">
    <property type="entry name" value="Serpins"/>
    <property type="match status" value="1"/>
</dbReference>
<dbReference type="InterPro" id="IPR000215">
    <property type="entry name" value="Serpin_fam"/>
</dbReference>
<sequence length="345" mass="40240">MACGGDKNYNFEPMKTNNLSFQLFKDKVSDTNYCTSPLLTEIQMLMLYKLSKGETKKEIKNLMLPETRINVKKRIEELMKKSIKNAIYINKQYTVLEECKRFLKDKAEISDSFLSITMRDSDEETLVVVNITDDQLSLLSCINFTWNYPFPFEIKNETFYTDSDKKLITPFIYSDEMTHLYLKTENVKVLGLVDKNGLVMYIFLPIRLKDFIKSLDTKTIYSKYIDKCDLKCLNVMIPKFKVRNNLFIDDVICEKDCFTGITEDLEINLDIITQDIKFKIESLESGERRGAFGIQCETFQGSNLQSGTLCEEFDIFKANRPFMYILCDKVNCIMLFIGCVYEPKE</sequence>
<accession>A0A6C0JS43</accession>
<dbReference type="SMART" id="SM00093">
    <property type="entry name" value="SERPIN"/>
    <property type="match status" value="1"/>
</dbReference>
<evidence type="ECO:0000313" key="2">
    <source>
        <dbReference type="EMBL" id="QHU07721.1"/>
    </source>
</evidence>
<dbReference type="GO" id="GO:0005615">
    <property type="term" value="C:extracellular space"/>
    <property type="evidence" value="ECO:0007669"/>
    <property type="project" value="InterPro"/>
</dbReference>
<dbReference type="InterPro" id="IPR042185">
    <property type="entry name" value="Serpin_sf_2"/>
</dbReference>
<reference evidence="2" key="1">
    <citation type="journal article" date="2020" name="Nature">
        <title>Giant virus diversity and host interactions through global metagenomics.</title>
        <authorList>
            <person name="Schulz F."/>
            <person name="Roux S."/>
            <person name="Paez-Espino D."/>
            <person name="Jungbluth S."/>
            <person name="Walsh D.A."/>
            <person name="Denef V.J."/>
            <person name="McMahon K.D."/>
            <person name="Konstantinidis K.T."/>
            <person name="Eloe-Fadrosh E.A."/>
            <person name="Kyrpides N.C."/>
            <person name="Woyke T."/>
        </authorList>
    </citation>
    <scope>NUCLEOTIDE SEQUENCE</scope>
    <source>
        <strain evidence="2">GVMAG-S-1041349-163</strain>
    </source>
</reference>
<protein>
    <recommendedName>
        <fullName evidence="1">Serpin domain-containing protein</fullName>
    </recommendedName>
</protein>
<dbReference type="PROSITE" id="PS00284">
    <property type="entry name" value="SERPIN"/>
    <property type="match status" value="1"/>
</dbReference>
<dbReference type="PANTHER" id="PTHR11461">
    <property type="entry name" value="SERINE PROTEASE INHIBITOR, SERPIN"/>
    <property type="match status" value="1"/>
</dbReference>
<feature type="domain" description="Serpin" evidence="1">
    <location>
        <begin position="21"/>
        <end position="343"/>
    </location>
</feature>
<dbReference type="EMBL" id="MN740686">
    <property type="protein sequence ID" value="QHU07721.1"/>
    <property type="molecule type" value="Genomic_DNA"/>
</dbReference>
<dbReference type="InterPro" id="IPR042178">
    <property type="entry name" value="Serpin_sf_1"/>
</dbReference>
<dbReference type="Gene3D" id="3.30.497.10">
    <property type="entry name" value="Antithrombin, subunit I, domain 2"/>
    <property type="match status" value="1"/>
</dbReference>